<evidence type="ECO:0000259" key="3">
    <source>
        <dbReference type="PROSITE" id="PS50954"/>
    </source>
</evidence>
<keyword evidence="1" id="KW-0040">ANK repeat</keyword>
<dbReference type="InterPro" id="IPR011015">
    <property type="entry name" value="LEM/LEM-like_dom_sf"/>
</dbReference>
<dbReference type="CDD" id="cd12934">
    <property type="entry name" value="LEM"/>
    <property type="match status" value="1"/>
</dbReference>
<dbReference type="Pfam" id="PF22945">
    <property type="entry name" value="LEM-3_GIY-YIG"/>
    <property type="match status" value="1"/>
</dbReference>
<dbReference type="SUPFAM" id="SSF63451">
    <property type="entry name" value="LEM domain"/>
    <property type="match status" value="1"/>
</dbReference>
<dbReference type="InterPro" id="IPR002110">
    <property type="entry name" value="Ankyrin_rpt"/>
</dbReference>
<dbReference type="Gene3D" id="1.25.40.20">
    <property type="entry name" value="Ankyrin repeat-containing domain"/>
    <property type="match status" value="1"/>
</dbReference>
<dbReference type="InterPro" id="IPR036770">
    <property type="entry name" value="Ankyrin_rpt-contain_sf"/>
</dbReference>
<evidence type="ECO:0000313" key="5">
    <source>
        <dbReference type="Proteomes" id="UP001295444"/>
    </source>
</evidence>
<dbReference type="GO" id="GO:0000712">
    <property type="term" value="P:resolution of meiotic recombination intermediates"/>
    <property type="evidence" value="ECO:0007669"/>
    <property type="project" value="TreeGrafter"/>
</dbReference>
<dbReference type="SUPFAM" id="SSF48403">
    <property type="entry name" value="Ankyrin repeat"/>
    <property type="match status" value="1"/>
</dbReference>
<feature type="region of interest" description="Disordered" evidence="2">
    <location>
        <begin position="633"/>
        <end position="658"/>
    </location>
</feature>
<dbReference type="SMART" id="SM00540">
    <property type="entry name" value="LEM"/>
    <property type="match status" value="1"/>
</dbReference>
<dbReference type="AlphaFoldDB" id="A0AAD1W8N0"/>
<sequence>METLARKLCEAVDNEDAQEVKALLQRGADPNLVLPNGVAAIHLASGRESESALRCLALILQDGGDPNVRSIEELTPIHVAASWGCCKALLALLRKGGDPTLLDQPQDGNSASDLALMEENRRCVVTILEYMERSTDCSEQNPGYRKDNLSVSDGITQISNISLLLESSYDSSPLNSTRMSPLTLFTKGLDNAIIRSQVDLPGLDADGDFKNKETPELANERNQIDNSHKILPYFKPSKKSSDCALRSIAQFDTEPQLDTSVNGQIFRDNQMQYAKRDDYTKKKAQMELSVKSKLNRNRDVIVDIQSSSKINDNTISWKMTGMDVTSPDHIFAYSKQTSKDNDLEETLFIQGQNGGDYIGDQDADSSSKYNSCQSDHYSICEENYVGIDARSLENRSNVISCSQTFNNHTNGGSPTQNVLCKNQTLLAEQSQEAKEMVLNGQSSTLLVVRGSDDASPERDAMPIRRDDACPRSGHEDLKNQLRHLMLLTKACASNLSQHNTPALKDHAELSDVSTSDTLPVNHQENPQGVERRVINDQLKAMMFSTRLQTRTIDSAIPDTLAMEPHTHVVKEKKDEELSTELMKMMISTKSFPSTSMKAEVKGPSLYNNCKKSHLNSSNSHHSNSSLFHETVEMPQRGRRVRSPGSRAQSPPSNLDTFTKKNIPVNIVSQQMENVGTYELKVPNFQLADSTVQSDFLTDDLSSTDSEPVKSDPHVCDSTRIPVIEHTGNTWLTEDGEEESSGDVGQEYSGSLVHSTLLEDLAVNSVRKFNEPRYSFSRLSCITKEGINECQLSTVIDCNARTVPLSPGGRPVNESKFESVEYLYEDCDKGHTFIERHIPCTDTSSNNTTENSDDTILYDWTDYKGNRQAVSKIPTNRVAVELYRLSNSELTRRLLEAGEDRLGPVTSQNRKMYIKLLDKCLKEQQSKGSSGSTGYSPELSLVLRIFNIPDCNCDEATLALEFDQPDKTRKWREGVLKSSFNYLLLDPRVTRNLPSRCQNLSQNECFRTFVSSVFYVGKGKRSRPYSHLYEALTHYKGRNKQMCAKVQHILDIWKSGQGVISLHCFQNTIPVEAYTREACMVDAIGLKMLTNQKKGVYYGQLQNWKPARRRNLGVHMLYRALQIFLAEGERQLRPPDIHSGKSSQH</sequence>
<dbReference type="InterPro" id="IPR034998">
    <property type="entry name" value="ANKLE1"/>
</dbReference>
<feature type="non-terminal residue" evidence="4">
    <location>
        <position position="1144"/>
    </location>
</feature>
<dbReference type="GO" id="GO:0004520">
    <property type="term" value="F:DNA endonuclease activity"/>
    <property type="evidence" value="ECO:0007669"/>
    <property type="project" value="TreeGrafter"/>
</dbReference>
<dbReference type="GO" id="GO:0005654">
    <property type="term" value="C:nucleoplasm"/>
    <property type="evidence" value="ECO:0007669"/>
    <property type="project" value="TreeGrafter"/>
</dbReference>
<dbReference type="PROSITE" id="PS50954">
    <property type="entry name" value="LEM"/>
    <property type="match status" value="1"/>
</dbReference>
<dbReference type="EMBL" id="OW240916">
    <property type="protein sequence ID" value="CAH2292911.1"/>
    <property type="molecule type" value="Genomic_DNA"/>
</dbReference>
<feature type="repeat" description="ANK" evidence="1">
    <location>
        <begin position="72"/>
        <end position="104"/>
    </location>
</feature>
<dbReference type="Gene3D" id="1.10.720.40">
    <property type="match status" value="1"/>
</dbReference>
<dbReference type="PANTHER" id="PTHR46427">
    <property type="entry name" value="ANKYRIN REPEAT AND LEM DOMAIN-CONTAINING PROTEIN 1"/>
    <property type="match status" value="1"/>
</dbReference>
<evidence type="ECO:0000256" key="1">
    <source>
        <dbReference type="PROSITE-ProRule" id="PRU00023"/>
    </source>
</evidence>
<dbReference type="PROSITE" id="PS50088">
    <property type="entry name" value="ANK_REPEAT"/>
    <property type="match status" value="1"/>
</dbReference>
<name>A0AAD1W8N0_PELCU</name>
<dbReference type="GO" id="GO:0000724">
    <property type="term" value="P:double-strand break repair via homologous recombination"/>
    <property type="evidence" value="ECO:0007669"/>
    <property type="project" value="TreeGrafter"/>
</dbReference>
<dbReference type="Pfam" id="PF12796">
    <property type="entry name" value="Ank_2"/>
    <property type="match status" value="1"/>
</dbReference>
<dbReference type="GO" id="GO:0005737">
    <property type="term" value="C:cytoplasm"/>
    <property type="evidence" value="ECO:0007669"/>
    <property type="project" value="TreeGrafter"/>
</dbReference>
<evidence type="ECO:0000256" key="2">
    <source>
        <dbReference type="SAM" id="MobiDB-lite"/>
    </source>
</evidence>
<proteinExistence type="predicted"/>
<dbReference type="Proteomes" id="UP001295444">
    <property type="component" value="Chromosome 05"/>
</dbReference>
<dbReference type="CDD" id="cd10454">
    <property type="entry name" value="GIY-YIG_COG3680_Meta"/>
    <property type="match status" value="1"/>
</dbReference>
<dbReference type="PANTHER" id="PTHR46427:SF1">
    <property type="entry name" value="ANKYRIN REPEAT AND LEM DOMAIN-CONTAINING PROTEIN 1"/>
    <property type="match status" value="1"/>
</dbReference>
<gene>
    <name evidence="4" type="ORF">PECUL_23A005555</name>
</gene>
<evidence type="ECO:0000313" key="4">
    <source>
        <dbReference type="EMBL" id="CAH2292911.1"/>
    </source>
</evidence>
<keyword evidence="5" id="KW-1185">Reference proteome</keyword>
<organism evidence="4 5">
    <name type="scientific">Pelobates cultripes</name>
    <name type="common">Western spadefoot toad</name>
    <dbReference type="NCBI Taxonomy" id="61616"/>
    <lineage>
        <taxon>Eukaryota</taxon>
        <taxon>Metazoa</taxon>
        <taxon>Chordata</taxon>
        <taxon>Craniata</taxon>
        <taxon>Vertebrata</taxon>
        <taxon>Euteleostomi</taxon>
        <taxon>Amphibia</taxon>
        <taxon>Batrachia</taxon>
        <taxon>Anura</taxon>
        <taxon>Pelobatoidea</taxon>
        <taxon>Pelobatidae</taxon>
        <taxon>Pelobates</taxon>
    </lineage>
</organism>
<dbReference type="InterPro" id="IPR003887">
    <property type="entry name" value="LEM_dom"/>
</dbReference>
<feature type="compositionally biased region" description="Polar residues" evidence="2">
    <location>
        <begin position="645"/>
        <end position="656"/>
    </location>
</feature>
<protein>
    <submittedName>
        <fullName evidence="4">Ankyrin repeat and LEM domain-containing 1</fullName>
    </submittedName>
</protein>
<dbReference type="SMART" id="SM00248">
    <property type="entry name" value="ANK"/>
    <property type="match status" value="4"/>
</dbReference>
<accession>A0AAD1W8N0</accession>
<reference evidence="4" key="1">
    <citation type="submission" date="2022-03" db="EMBL/GenBank/DDBJ databases">
        <authorList>
            <person name="Alioto T."/>
            <person name="Alioto T."/>
            <person name="Gomez Garrido J."/>
        </authorList>
    </citation>
    <scope>NUCLEOTIDE SEQUENCE</scope>
</reference>
<feature type="domain" description="LEM" evidence="3">
    <location>
        <begin position="878"/>
        <end position="923"/>
    </location>
</feature>
<feature type="region of interest" description="Disordered" evidence="2">
    <location>
        <begin position="452"/>
        <end position="472"/>
    </location>
</feature>